<dbReference type="PANTHER" id="PTHR46119">
    <property type="entry name" value="OS08G0405700 PROTEIN"/>
    <property type="match status" value="1"/>
</dbReference>
<feature type="region of interest" description="Disordered" evidence="1">
    <location>
        <begin position="71"/>
        <end position="121"/>
    </location>
</feature>
<dbReference type="CDD" id="cd00371">
    <property type="entry name" value="HMA"/>
    <property type="match status" value="1"/>
</dbReference>
<dbReference type="InterPro" id="IPR044526">
    <property type="entry name" value="NAKR1-3"/>
</dbReference>
<evidence type="ECO:0000256" key="1">
    <source>
        <dbReference type="SAM" id="MobiDB-lite"/>
    </source>
</evidence>
<comment type="caution">
    <text evidence="3">The sequence shown here is derived from an EMBL/GenBank/DDBJ whole genome shotgun (WGS) entry which is preliminary data.</text>
</comment>
<dbReference type="PANTHER" id="PTHR46119:SF15">
    <property type="entry name" value="PROTEIN SODIUM POTASSIUM ROOT DEFECTIVE 2"/>
    <property type="match status" value="1"/>
</dbReference>
<dbReference type="OrthoDB" id="689350at2759"/>
<dbReference type="EMBL" id="JAGGNH010000010">
    <property type="protein sequence ID" value="KAJ0962279.1"/>
    <property type="molecule type" value="Genomic_DNA"/>
</dbReference>
<evidence type="ECO:0000313" key="3">
    <source>
        <dbReference type="EMBL" id="KAJ0962279.1"/>
    </source>
</evidence>
<dbReference type="SUPFAM" id="SSF55008">
    <property type="entry name" value="HMA, heavy metal-associated domain"/>
    <property type="match status" value="1"/>
</dbReference>
<protein>
    <recommendedName>
        <fullName evidence="2">HMA domain-containing protein</fullName>
    </recommendedName>
</protein>
<feature type="compositionally biased region" description="Basic residues" evidence="1">
    <location>
        <begin position="98"/>
        <end position="108"/>
    </location>
</feature>
<feature type="domain" description="HMA" evidence="2">
    <location>
        <begin position="168"/>
        <end position="234"/>
    </location>
</feature>
<sequence>MASLLFKEMKGVSFSCASPASTAICTSLDHRSMVRSGSSGRAIDRHSPHLQRDYYRRSKSVAVAGHDQLYVSKPTSKPPYNYEQQKSRIMSSTTTHSHDHHQKKKKKQTSLQIISPPGSSRYLLDDNKAAFIDHVFPEDSEPHPPMSLMPLKRSAALLRPSSSTRQQDQVVVLRVSLHCKGCEGKVRRHISKMEGVTSFSIDLAAKKVTVIGDVTPLGVLNSVSKVKNAQFWPSGSSSPPRASASF</sequence>
<dbReference type="Pfam" id="PF00403">
    <property type="entry name" value="HMA"/>
    <property type="match status" value="1"/>
</dbReference>
<dbReference type="Gene3D" id="3.30.70.100">
    <property type="match status" value="1"/>
</dbReference>
<dbReference type="Proteomes" id="UP001085076">
    <property type="component" value="Miscellaneous, Linkage group lg10"/>
</dbReference>
<name>A0A9D5BX63_9LILI</name>
<keyword evidence="4" id="KW-1185">Reference proteome</keyword>
<reference evidence="3" key="2">
    <citation type="journal article" date="2022" name="Hortic Res">
        <title>The genome of Dioscorea zingiberensis sheds light on the biosynthesis, origin and evolution of the medicinally important diosgenin saponins.</title>
        <authorList>
            <person name="Li Y."/>
            <person name="Tan C."/>
            <person name="Li Z."/>
            <person name="Guo J."/>
            <person name="Li S."/>
            <person name="Chen X."/>
            <person name="Wang C."/>
            <person name="Dai X."/>
            <person name="Yang H."/>
            <person name="Song W."/>
            <person name="Hou L."/>
            <person name="Xu J."/>
            <person name="Tong Z."/>
            <person name="Xu A."/>
            <person name="Yuan X."/>
            <person name="Wang W."/>
            <person name="Yang Q."/>
            <person name="Chen L."/>
            <person name="Sun Z."/>
            <person name="Wang K."/>
            <person name="Pan B."/>
            <person name="Chen J."/>
            <person name="Bao Y."/>
            <person name="Liu F."/>
            <person name="Qi X."/>
            <person name="Gang D.R."/>
            <person name="Wen J."/>
            <person name="Li J."/>
        </authorList>
    </citation>
    <scope>NUCLEOTIDE SEQUENCE</scope>
    <source>
        <strain evidence="3">Dzin_1.0</strain>
    </source>
</reference>
<dbReference type="InterPro" id="IPR006121">
    <property type="entry name" value="HMA_dom"/>
</dbReference>
<dbReference type="GO" id="GO:0046872">
    <property type="term" value="F:metal ion binding"/>
    <property type="evidence" value="ECO:0007669"/>
    <property type="project" value="InterPro"/>
</dbReference>
<evidence type="ECO:0000259" key="2">
    <source>
        <dbReference type="PROSITE" id="PS50846"/>
    </source>
</evidence>
<dbReference type="InterPro" id="IPR036163">
    <property type="entry name" value="HMA_dom_sf"/>
</dbReference>
<evidence type="ECO:0000313" key="4">
    <source>
        <dbReference type="Proteomes" id="UP001085076"/>
    </source>
</evidence>
<reference evidence="3" key="1">
    <citation type="submission" date="2021-03" db="EMBL/GenBank/DDBJ databases">
        <authorList>
            <person name="Li Z."/>
            <person name="Yang C."/>
        </authorList>
    </citation>
    <scope>NUCLEOTIDE SEQUENCE</scope>
    <source>
        <strain evidence="3">Dzin_1.0</strain>
        <tissue evidence="3">Leaf</tissue>
    </source>
</reference>
<dbReference type="PROSITE" id="PS50846">
    <property type="entry name" value="HMA_2"/>
    <property type="match status" value="1"/>
</dbReference>
<proteinExistence type="predicted"/>
<dbReference type="AlphaFoldDB" id="A0A9D5BX63"/>
<gene>
    <name evidence="3" type="ORF">J5N97_030107</name>
</gene>
<organism evidence="3 4">
    <name type="scientific">Dioscorea zingiberensis</name>
    <dbReference type="NCBI Taxonomy" id="325984"/>
    <lineage>
        <taxon>Eukaryota</taxon>
        <taxon>Viridiplantae</taxon>
        <taxon>Streptophyta</taxon>
        <taxon>Embryophyta</taxon>
        <taxon>Tracheophyta</taxon>
        <taxon>Spermatophyta</taxon>
        <taxon>Magnoliopsida</taxon>
        <taxon>Liliopsida</taxon>
        <taxon>Dioscoreales</taxon>
        <taxon>Dioscoreaceae</taxon>
        <taxon>Dioscorea</taxon>
    </lineage>
</organism>
<accession>A0A9D5BX63</accession>